<keyword evidence="1" id="KW-1133">Transmembrane helix</keyword>
<dbReference type="EMBL" id="JASCZI010000159">
    <property type="protein sequence ID" value="MED6109507.1"/>
    <property type="molecule type" value="Genomic_DNA"/>
</dbReference>
<protein>
    <submittedName>
        <fullName evidence="2">Uncharacterized protein</fullName>
    </submittedName>
</protein>
<keyword evidence="1" id="KW-0472">Membrane</keyword>
<gene>
    <name evidence="2" type="ORF">PIB30_034300</name>
</gene>
<keyword evidence="1" id="KW-0812">Transmembrane</keyword>
<evidence type="ECO:0000313" key="3">
    <source>
        <dbReference type="Proteomes" id="UP001341840"/>
    </source>
</evidence>
<keyword evidence="3" id="KW-1185">Reference proteome</keyword>
<reference evidence="2 3" key="1">
    <citation type="journal article" date="2023" name="Plants (Basel)">
        <title>Bridging the Gap: Combining Genomics and Transcriptomics Approaches to Understand Stylosanthes scabra, an Orphan Legume from the Brazilian Caatinga.</title>
        <authorList>
            <person name="Ferreira-Neto J.R.C."/>
            <person name="da Silva M.D."/>
            <person name="Binneck E."/>
            <person name="de Melo N.F."/>
            <person name="da Silva R.H."/>
            <person name="de Melo A.L.T.M."/>
            <person name="Pandolfi V."/>
            <person name="Bustamante F.O."/>
            <person name="Brasileiro-Vidal A.C."/>
            <person name="Benko-Iseppon A.M."/>
        </authorList>
    </citation>
    <scope>NUCLEOTIDE SEQUENCE [LARGE SCALE GENOMIC DNA]</scope>
    <source>
        <tissue evidence="2">Leaves</tissue>
    </source>
</reference>
<organism evidence="2 3">
    <name type="scientific">Stylosanthes scabra</name>
    <dbReference type="NCBI Taxonomy" id="79078"/>
    <lineage>
        <taxon>Eukaryota</taxon>
        <taxon>Viridiplantae</taxon>
        <taxon>Streptophyta</taxon>
        <taxon>Embryophyta</taxon>
        <taxon>Tracheophyta</taxon>
        <taxon>Spermatophyta</taxon>
        <taxon>Magnoliopsida</taxon>
        <taxon>eudicotyledons</taxon>
        <taxon>Gunneridae</taxon>
        <taxon>Pentapetalae</taxon>
        <taxon>rosids</taxon>
        <taxon>fabids</taxon>
        <taxon>Fabales</taxon>
        <taxon>Fabaceae</taxon>
        <taxon>Papilionoideae</taxon>
        <taxon>50 kb inversion clade</taxon>
        <taxon>dalbergioids sensu lato</taxon>
        <taxon>Dalbergieae</taxon>
        <taxon>Pterocarpus clade</taxon>
        <taxon>Stylosanthes</taxon>
    </lineage>
</organism>
<name>A0ABU6QCW9_9FABA</name>
<accession>A0ABU6QCW9</accession>
<feature type="transmembrane region" description="Helical" evidence="1">
    <location>
        <begin position="62"/>
        <end position="84"/>
    </location>
</feature>
<sequence length="98" mass="10937">MCLSSPSAPSDSRFYSAVLLFTSSTDTLKACSRHTVHALSDSSVLFFIRSELVILLHRLRRVFSLFVVLPLLVLSLLLRCHLFASLLRLLLSAGFTLQ</sequence>
<dbReference type="Proteomes" id="UP001341840">
    <property type="component" value="Unassembled WGS sequence"/>
</dbReference>
<evidence type="ECO:0000313" key="2">
    <source>
        <dbReference type="EMBL" id="MED6109507.1"/>
    </source>
</evidence>
<evidence type="ECO:0000256" key="1">
    <source>
        <dbReference type="SAM" id="Phobius"/>
    </source>
</evidence>
<proteinExistence type="predicted"/>
<comment type="caution">
    <text evidence="2">The sequence shown here is derived from an EMBL/GenBank/DDBJ whole genome shotgun (WGS) entry which is preliminary data.</text>
</comment>